<dbReference type="EMBL" id="RDQH01000342">
    <property type="protein sequence ID" value="RXH70902.1"/>
    <property type="molecule type" value="Genomic_DNA"/>
</dbReference>
<sequence>MLFASFKLDMATQGVEIATREEKAYREGLTAYPKPPCVRIDILLWPPSGVYESAFGGQLVHELSLRRAENQGVKDLERPTYLIGCDEPHDIEVEPQRIRLLREYFSEKL</sequence>
<accession>A0A498HLW4</accession>
<name>A0A498HLW4_MALDO</name>
<keyword evidence="2" id="KW-1185">Reference proteome</keyword>
<dbReference type="Proteomes" id="UP000290289">
    <property type="component" value="Chromosome 16"/>
</dbReference>
<evidence type="ECO:0000313" key="1">
    <source>
        <dbReference type="EMBL" id="RXH70902.1"/>
    </source>
</evidence>
<protein>
    <submittedName>
        <fullName evidence="1">Uncharacterized protein</fullName>
    </submittedName>
</protein>
<proteinExistence type="predicted"/>
<gene>
    <name evidence="1" type="ORF">DVH24_015524</name>
</gene>
<reference evidence="1 2" key="1">
    <citation type="submission" date="2018-10" db="EMBL/GenBank/DDBJ databases">
        <title>A high-quality apple genome assembly.</title>
        <authorList>
            <person name="Hu J."/>
        </authorList>
    </citation>
    <scope>NUCLEOTIDE SEQUENCE [LARGE SCALE GENOMIC DNA]</scope>
    <source>
        <strain evidence="2">cv. HFTH1</strain>
        <tissue evidence="1">Young leaf</tissue>
    </source>
</reference>
<organism evidence="1 2">
    <name type="scientific">Malus domestica</name>
    <name type="common">Apple</name>
    <name type="synonym">Pyrus malus</name>
    <dbReference type="NCBI Taxonomy" id="3750"/>
    <lineage>
        <taxon>Eukaryota</taxon>
        <taxon>Viridiplantae</taxon>
        <taxon>Streptophyta</taxon>
        <taxon>Embryophyta</taxon>
        <taxon>Tracheophyta</taxon>
        <taxon>Spermatophyta</taxon>
        <taxon>Magnoliopsida</taxon>
        <taxon>eudicotyledons</taxon>
        <taxon>Gunneridae</taxon>
        <taxon>Pentapetalae</taxon>
        <taxon>rosids</taxon>
        <taxon>fabids</taxon>
        <taxon>Rosales</taxon>
        <taxon>Rosaceae</taxon>
        <taxon>Amygdaloideae</taxon>
        <taxon>Maleae</taxon>
        <taxon>Malus</taxon>
    </lineage>
</organism>
<comment type="caution">
    <text evidence="1">The sequence shown here is derived from an EMBL/GenBank/DDBJ whole genome shotgun (WGS) entry which is preliminary data.</text>
</comment>
<evidence type="ECO:0000313" key="2">
    <source>
        <dbReference type="Proteomes" id="UP000290289"/>
    </source>
</evidence>
<dbReference type="AlphaFoldDB" id="A0A498HLW4"/>